<comment type="caution">
    <text evidence="1">The sequence shown here is derived from an EMBL/GenBank/DDBJ whole genome shotgun (WGS) entry which is preliminary data.</text>
</comment>
<keyword evidence="2" id="KW-1185">Reference proteome</keyword>
<evidence type="ECO:0000313" key="2">
    <source>
        <dbReference type="Proteomes" id="UP001386972"/>
    </source>
</evidence>
<proteinExistence type="predicted"/>
<name>A0ABU8ZVX0_9PSED</name>
<accession>A0ABU8ZVX0</accession>
<reference evidence="1 2" key="1">
    <citation type="submission" date="2024-03" db="EMBL/GenBank/DDBJ databases">
        <title>Screening, Identification and Application of a Plant Lactobacillus Strain.</title>
        <authorList>
            <person name="Li Y.L."/>
        </authorList>
    </citation>
    <scope>NUCLEOTIDE SEQUENCE [LARGE SCALE GENOMIC DNA]</scope>
    <source>
        <strain evidence="1 2">JDB</strain>
    </source>
</reference>
<sequence length="110" mass="12279">MWHRGEIFWQWADPSLHHRTHVETMENGVAIDVQARLSRTGATQLFIGIYAKDGQALYEEAFLKRPGETMTRALLWGAGKARETAEGCAATPWPTANLADKPRKQVDGTS</sequence>
<gene>
    <name evidence="1" type="ORF">WLF18_05240</name>
</gene>
<dbReference type="RefSeq" id="WP_340611141.1">
    <property type="nucleotide sequence ID" value="NZ_JBBNAW010000003.1"/>
</dbReference>
<organism evidence="1 2">
    <name type="scientific">Pseudomonas shirazensis</name>
    <dbReference type="NCBI Taxonomy" id="2745494"/>
    <lineage>
        <taxon>Bacteria</taxon>
        <taxon>Pseudomonadati</taxon>
        <taxon>Pseudomonadota</taxon>
        <taxon>Gammaproteobacteria</taxon>
        <taxon>Pseudomonadales</taxon>
        <taxon>Pseudomonadaceae</taxon>
        <taxon>Pseudomonas</taxon>
    </lineage>
</organism>
<dbReference type="Proteomes" id="UP001386972">
    <property type="component" value="Unassembled WGS sequence"/>
</dbReference>
<protein>
    <submittedName>
        <fullName evidence="1">Uncharacterized protein</fullName>
    </submittedName>
</protein>
<evidence type="ECO:0000313" key="1">
    <source>
        <dbReference type="EMBL" id="MEK2608507.1"/>
    </source>
</evidence>
<dbReference type="EMBL" id="JBBNAW010000003">
    <property type="protein sequence ID" value="MEK2608507.1"/>
    <property type="molecule type" value="Genomic_DNA"/>
</dbReference>